<evidence type="ECO:0000313" key="8">
    <source>
        <dbReference type="Proteomes" id="UP000031586"/>
    </source>
</evidence>
<keyword evidence="4 6" id="KW-1133">Transmembrane helix</keyword>
<organism evidence="7 8">
    <name type="scientific">Vibrio owensii CAIM 1854 = LMG 25443</name>
    <dbReference type="NCBI Taxonomy" id="1229493"/>
    <lineage>
        <taxon>Bacteria</taxon>
        <taxon>Pseudomonadati</taxon>
        <taxon>Pseudomonadota</taxon>
        <taxon>Gammaproteobacteria</taxon>
        <taxon>Vibrionales</taxon>
        <taxon>Vibrionaceae</taxon>
        <taxon>Vibrio</taxon>
    </lineage>
</organism>
<feature type="transmembrane region" description="Helical" evidence="6">
    <location>
        <begin position="277"/>
        <end position="298"/>
    </location>
</feature>
<dbReference type="AlphaFoldDB" id="A0A0C1WBS3"/>
<dbReference type="PANTHER" id="PTHR30250">
    <property type="entry name" value="PST FAMILY PREDICTED COLANIC ACID TRANSPORTER"/>
    <property type="match status" value="1"/>
</dbReference>
<feature type="transmembrane region" description="Helical" evidence="6">
    <location>
        <begin position="381"/>
        <end position="401"/>
    </location>
</feature>
<feature type="transmembrane region" description="Helical" evidence="6">
    <location>
        <begin position="196"/>
        <end position="218"/>
    </location>
</feature>
<dbReference type="RefSeq" id="WP_020194045.1">
    <property type="nucleotide sequence ID" value="NZ_BAOH01000003.1"/>
</dbReference>
<feature type="transmembrane region" description="Helical" evidence="6">
    <location>
        <begin position="164"/>
        <end position="184"/>
    </location>
</feature>
<feature type="transmembrane region" description="Helical" evidence="6">
    <location>
        <begin position="20"/>
        <end position="44"/>
    </location>
</feature>
<sequence>MLQSISQKLQNLPSEKKQFFSLGAATGIVKALAAFFAFLLTLVVSRYSDANTAGQFFYLFNLVSLVAIIAQLGFNISLVKFNAIAFKSQNRIEQSNNYRIALVRSLLFSFLACALIYLAFITFPSQLNTTNVSDFSLIFALAAIPLLVIGQTNSRVLQASKRMISSLIALQLGVSFLMVLLIVAARPSLLITTDTLMTLLLIAAAIVALQSTLQWVRSGEYQHGKTSANSELSYSAKQVWIGSIFTNLVQWGSLVIAGFFISTSELGLLAAAQRTSLLIGFVLITINFVVAPMFASLYKEGKMDRLRNLSRLACRANIAAATIPVIVCVLFPEFVMQLFGKEFVAAAPLLIALSLGQLINVATGSVGFLLLMSGHEKTMKYITIVSGVVSILLLIALSQFYGVLGAAWAIAIGLAIQNLAALYFVKRYLGFFPVG</sequence>
<dbReference type="PANTHER" id="PTHR30250:SF11">
    <property type="entry name" value="O-ANTIGEN TRANSPORTER-RELATED"/>
    <property type="match status" value="1"/>
</dbReference>
<proteinExistence type="predicted"/>
<dbReference type="PATRIC" id="fig|1229493.5.peg.555"/>
<evidence type="ECO:0000256" key="6">
    <source>
        <dbReference type="SAM" id="Phobius"/>
    </source>
</evidence>
<dbReference type="Proteomes" id="UP000031586">
    <property type="component" value="Unassembled WGS sequence"/>
</dbReference>
<comment type="caution">
    <text evidence="7">The sequence shown here is derived from an EMBL/GenBank/DDBJ whole genome shotgun (WGS) entry which is preliminary data.</text>
</comment>
<keyword evidence="5 6" id="KW-0472">Membrane</keyword>
<protein>
    <submittedName>
        <fullName evidence="7">Capsular biosynthesis protein</fullName>
    </submittedName>
</protein>
<feature type="transmembrane region" description="Helical" evidence="6">
    <location>
        <begin position="318"/>
        <end position="339"/>
    </location>
</feature>
<feature type="transmembrane region" description="Helical" evidence="6">
    <location>
        <begin position="56"/>
        <end position="79"/>
    </location>
</feature>
<reference evidence="7 8" key="1">
    <citation type="submission" date="2014-07" db="EMBL/GenBank/DDBJ databases">
        <title>Unique and conserved regions in Vibrio harveyi and related species in comparison with the shrimp pathogen Vibrio harveyi CAIM 1792.</title>
        <authorList>
            <person name="Espinoza-Valles I."/>
            <person name="Vora G."/>
            <person name="Leekitcharoenphon P."/>
            <person name="Ussery D."/>
            <person name="Hoj L."/>
            <person name="Gomez-Gil B."/>
        </authorList>
    </citation>
    <scope>NUCLEOTIDE SEQUENCE [LARGE SCALE GENOMIC DNA]</scope>
    <source>
        <strain evidence="8">CAIM 1854 / LMG 25443</strain>
    </source>
</reference>
<evidence type="ECO:0000256" key="5">
    <source>
        <dbReference type="ARBA" id="ARBA00023136"/>
    </source>
</evidence>
<gene>
    <name evidence="7" type="ORF">H735_07350</name>
</gene>
<evidence type="ECO:0000256" key="3">
    <source>
        <dbReference type="ARBA" id="ARBA00022692"/>
    </source>
</evidence>
<feature type="transmembrane region" description="Helical" evidence="6">
    <location>
        <begin position="239"/>
        <end position="261"/>
    </location>
</feature>
<dbReference type="InterPro" id="IPR050833">
    <property type="entry name" value="Poly_Biosynth_Transport"/>
</dbReference>
<feature type="transmembrane region" description="Helical" evidence="6">
    <location>
        <begin position="100"/>
        <end position="123"/>
    </location>
</feature>
<name>A0A0C1WBS3_9VIBR</name>
<keyword evidence="3 6" id="KW-0812">Transmembrane</keyword>
<accession>A0A0C1WBS3</accession>
<dbReference type="EMBL" id="JPRD01000012">
    <property type="protein sequence ID" value="KIF53777.1"/>
    <property type="molecule type" value="Genomic_DNA"/>
</dbReference>
<feature type="transmembrane region" description="Helical" evidence="6">
    <location>
        <begin position="345"/>
        <end position="369"/>
    </location>
</feature>
<feature type="transmembrane region" description="Helical" evidence="6">
    <location>
        <begin position="135"/>
        <end position="152"/>
    </location>
</feature>
<feature type="transmembrane region" description="Helical" evidence="6">
    <location>
        <begin position="407"/>
        <end position="425"/>
    </location>
</feature>
<evidence type="ECO:0000256" key="4">
    <source>
        <dbReference type="ARBA" id="ARBA00022989"/>
    </source>
</evidence>
<evidence type="ECO:0000256" key="1">
    <source>
        <dbReference type="ARBA" id="ARBA00004651"/>
    </source>
</evidence>
<evidence type="ECO:0000313" key="7">
    <source>
        <dbReference type="EMBL" id="KIF53777.1"/>
    </source>
</evidence>
<dbReference type="GO" id="GO:0005886">
    <property type="term" value="C:plasma membrane"/>
    <property type="evidence" value="ECO:0007669"/>
    <property type="project" value="UniProtKB-SubCell"/>
</dbReference>
<comment type="subcellular location">
    <subcellularLocation>
        <location evidence="1">Cell membrane</location>
        <topology evidence="1">Multi-pass membrane protein</topology>
    </subcellularLocation>
</comment>
<keyword evidence="2" id="KW-1003">Cell membrane</keyword>
<evidence type="ECO:0000256" key="2">
    <source>
        <dbReference type="ARBA" id="ARBA00022475"/>
    </source>
</evidence>